<name>A0AAD8F7Z1_BIOPF</name>
<organism evidence="2 3">
    <name type="scientific">Biomphalaria pfeifferi</name>
    <name type="common">Bloodfluke planorb</name>
    <name type="synonym">Freshwater snail</name>
    <dbReference type="NCBI Taxonomy" id="112525"/>
    <lineage>
        <taxon>Eukaryota</taxon>
        <taxon>Metazoa</taxon>
        <taxon>Spiralia</taxon>
        <taxon>Lophotrochozoa</taxon>
        <taxon>Mollusca</taxon>
        <taxon>Gastropoda</taxon>
        <taxon>Heterobranchia</taxon>
        <taxon>Euthyneura</taxon>
        <taxon>Panpulmonata</taxon>
        <taxon>Hygrophila</taxon>
        <taxon>Lymnaeoidea</taxon>
        <taxon>Planorbidae</taxon>
        <taxon>Biomphalaria</taxon>
    </lineage>
</organism>
<evidence type="ECO:0000256" key="1">
    <source>
        <dbReference type="SAM" id="MobiDB-lite"/>
    </source>
</evidence>
<evidence type="ECO:0000313" key="3">
    <source>
        <dbReference type="Proteomes" id="UP001233172"/>
    </source>
</evidence>
<feature type="compositionally biased region" description="Basic and acidic residues" evidence="1">
    <location>
        <begin position="1"/>
        <end position="23"/>
    </location>
</feature>
<keyword evidence="3" id="KW-1185">Reference proteome</keyword>
<gene>
    <name evidence="2" type="ORF">Bpfe_016479</name>
</gene>
<feature type="compositionally biased region" description="Acidic residues" evidence="1">
    <location>
        <begin position="247"/>
        <end position="265"/>
    </location>
</feature>
<feature type="compositionally biased region" description="Basic residues" evidence="1">
    <location>
        <begin position="85"/>
        <end position="95"/>
    </location>
</feature>
<reference evidence="2" key="2">
    <citation type="submission" date="2023-04" db="EMBL/GenBank/DDBJ databases">
        <authorList>
            <person name="Bu L."/>
            <person name="Lu L."/>
            <person name="Laidemitt M.R."/>
            <person name="Zhang S.M."/>
            <person name="Mutuku M."/>
            <person name="Mkoji G."/>
            <person name="Steinauer M."/>
            <person name="Loker E.S."/>
        </authorList>
    </citation>
    <scope>NUCLEOTIDE SEQUENCE</scope>
    <source>
        <strain evidence="2">KasaAsao</strain>
        <tissue evidence="2">Whole Snail</tissue>
    </source>
</reference>
<dbReference type="Proteomes" id="UP001233172">
    <property type="component" value="Unassembled WGS sequence"/>
</dbReference>
<dbReference type="EMBL" id="JASAOG010000081">
    <property type="protein sequence ID" value="KAK0053988.1"/>
    <property type="molecule type" value="Genomic_DNA"/>
</dbReference>
<evidence type="ECO:0000313" key="2">
    <source>
        <dbReference type="EMBL" id="KAK0053988.1"/>
    </source>
</evidence>
<feature type="region of interest" description="Disordered" evidence="1">
    <location>
        <begin position="1"/>
        <end position="200"/>
    </location>
</feature>
<reference evidence="2" key="1">
    <citation type="journal article" date="2023" name="PLoS Negl. Trop. Dis.">
        <title>A genome sequence for Biomphalaria pfeifferi, the major vector snail for the human-infecting parasite Schistosoma mansoni.</title>
        <authorList>
            <person name="Bu L."/>
            <person name="Lu L."/>
            <person name="Laidemitt M.R."/>
            <person name="Zhang S.M."/>
            <person name="Mutuku M."/>
            <person name="Mkoji G."/>
            <person name="Steinauer M."/>
            <person name="Loker E.S."/>
        </authorList>
    </citation>
    <scope>NUCLEOTIDE SEQUENCE</scope>
    <source>
        <strain evidence="2">KasaAsao</strain>
    </source>
</reference>
<feature type="compositionally biased region" description="Basic residues" evidence="1">
    <location>
        <begin position="24"/>
        <end position="35"/>
    </location>
</feature>
<dbReference type="AlphaFoldDB" id="A0AAD8F7Z1"/>
<proteinExistence type="predicted"/>
<comment type="caution">
    <text evidence="2">The sequence shown here is derived from an EMBL/GenBank/DDBJ whole genome shotgun (WGS) entry which is preliminary data.</text>
</comment>
<feature type="compositionally biased region" description="Low complexity" evidence="1">
    <location>
        <begin position="109"/>
        <end position="126"/>
    </location>
</feature>
<feature type="region of interest" description="Disordered" evidence="1">
    <location>
        <begin position="236"/>
        <end position="265"/>
    </location>
</feature>
<accession>A0AAD8F7Z1</accession>
<sequence length="333" mass="36738">MKSDDRKHANSEFRETQPPEHVIRTKRRSLKRHKSLSSSDTSGPPDDHHVMSADTVDSSSQPSPEPPPPAKTKHRIKLWNSFLNKTKHIRIRKKDKNQTMPPRLHRRSSSQPNIPISSRSSSASPSRVKDESSSHSHLPNGLDHCAGSTARRAVFRQQKELTRSESSLNDDSFTPKGRASKHRSGHRYGDSTEDDGYRSYIDNSTASAHRSLSDTALTPETEATLSLVDSYAEVGTIKSSNEMSMDKDEDEDNDGEDKENEEAEDDVPILIQSSTLVILDKFNSLLSTAAVPNGSPPHPIGDFETKLTSSMVGGGGVFENIKSVLASRVSFVI</sequence>
<protein>
    <submittedName>
        <fullName evidence="2">Cell wall protein RBR3</fullName>
    </submittedName>
</protein>